<keyword evidence="3" id="KW-1185">Reference proteome</keyword>
<feature type="region of interest" description="Disordered" evidence="1">
    <location>
        <begin position="76"/>
        <end position="108"/>
    </location>
</feature>
<dbReference type="AlphaFoldDB" id="A0AA39RB52"/>
<feature type="compositionally biased region" description="Basic and acidic residues" evidence="1">
    <location>
        <begin position="124"/>
        <end position="144"/>
    </location>
</feature>
<evidence type="ECO:0000313" key="2">
    <source>
        <dbReference type="EMBL" id="KAK0517209.1"/>
    </source>
</evidence>
<organism evidence="2 3">
    <name type="scientific">Cladonia borealis</name>
    <dbReference type="NCBI Taxonomy" id="184061"/>
    <lineage>
        <taxon>Eukaryota</taxon>
        <taxon>Fungi</taxon>
        <taxon>Dikarya</taxon>
        <taxon>Ascomycota</taxon>
        <taxon>Pezizomycotina</taxon>
        <taxon>Lecanoromycetes</taxon>
        <taxon>OSLEUM clade</taxon>
        <taxon>Lecanoromycetidae</taxon>
        <taxon>Lecanorales</taxon>
        <taxon>Lecanorineae</taxon>
        <taxon>Cladoniaceae</taxon>
        <taxon>Cladonia</taxon>
    </lineage>
</organism>
<reference evidence="2" key="1">
    <citation type="submission" date="2023-03" db="EMBL/GenBank/DDBJ databases">
        <title>Complete genome of Cladonia borealis.</title>
        <authorList>
            <person name="Park H."/>
        </authorList>
    </citation>
    <scope>NUCLEOTIDE SEQUENCE</scope>
    <source>
        <strain evidence="2">ANT050790</strain>
    </source>
</reference>
<dbReference type="Proteomes" id="UP001166286">
    <property type="component" value="Unassembled WGS sequence"/>
</dbReference>
<dbReference type="EMBL" id="JAFEKC020000001">
    <property type="protein sequence ID" value="KAK0517209.1"/>
    <property type="molecule type" value="Genomic_DNA"/>
</dbReference>
<name>A0AA39RB52_9LECA</name>
<evidence type="ECO:0000313" key="3">
    <source>
        <dbReference type="Proteomes" id="UP001166286"/>
    </source>
</evidence>
<protein>
    <submittedName>
        <fullName evidence="2">Uncharacterized protein</fullName>
    </submittedName>
</protein>
<gene>
    <name evidence="2" type="ORF">JMJ35_000364</name>
</gene>
<comment type="caution">
    <text evidence="2">The sequence shown here is derived from an EMBL/GenBank/DDBJ whole genome shotgun (WGS) entry which is preliminary data.</text>
</comment>
<feature type="region of interest" description="Disordered" evidence="1">
    <location>
        <begin position="124"/>
        <end position="186"/>
    </location>
</feature>
<sequence length="186" mass="20594">MWTDGLWVKLTAQVETPRPDLVFEESPQHTYQFKRLSVAAPKYGPTLKISPSAERYIMGNEEDLLLNKMKTRELEDQLNSKPSSSETPVCATKKDIERPPSSQGLSRLSSRVGLIDPKASTRFFEEKKADEPAIKGPPAKEYKAVKPVKAPTRSEPPMLQQSPNALPAAAARVHHKMSENAATTAV</sequence>
<accession>A0AA39RB52</accession>
<feature type="compositionally biased region" description="Polar residues" evidence="1">
    <location>
        <begin position="77"/>
        <end position="87"/>
    </location>
</feature>
<proteinExistence type="predicted"/>
<evidence type="ECO:0000256" key="1">
    <source>
        <dbReference type="SAM" id="MobiDB-lite"/>
    </source>
</evidence>